<dbReference type="RefSeq" id="WP_168009995.1">
    <property type="nucleotide sequence ID" value="NZ_JAATEP010000008.1"/>
</dbReference>
<dbReference type="NCBIfam" id="TIGR00633">
    <property type="entry name" value="xth"/>
    <property type="match status" value="1"/>
</dbReference>
<dbReference type="EMBL" id="JAATEP010000008">
    <property type="protein sequence ID" value="NJP90444.1"/>
    <property type="molecule type" value="Genomic_DNA"/>
</dbReference>
<keyword evidence="3" id="KW-0479">Metal-binding</keyword>
<dbReference type="GO" id="GO:0008311">
    <property type="term" value="F:double-stranded DNA 3'-5' DNA exonuclease activity"/>
    <property type="evidence" value="ECO:0007669"/>
    <property type="project" value="UniProtKB-EC"/>
</dbReference>
<evidence type="ECO:0000256" key="1">
    <source>
        <dbReference type="ARBA" id="ARBA00001946"/>
    </source>
</evidence>
<dbReference type="Proteomes" id="UP000696294">
    <property type="component" value="Unassembled WGS sequence"/>
</dbReference>
<feature type="region of interest" description="Disordered" evidence="6">
    <location>
        <begin position="247"/>
        <end position="266"/>
    </location>
</feature>
<dbReference type="Pfam" id="PF03372">
    <property type="entry name" value="Exo_endo_phos"/>
    <property type="match status" value="1"/>
</dbReference>
<reference evidence="8 9" key="1">
    <citation type="submission" date="2020-03" db="EMBL/GenBank/DDBJ databases">
        <title>WGS of actinomycetes isolated from Thailand.</title>
        <authorList>
            <person name="Thawai C."/>
        </authorList>
    </citation>
    <scope>NUCLEOTIDE SEQUENCE [LARGE SCALE GENOMIC DNA]</scope>
    <source>
        <strain evidence="8 9">FMUSA5-5</strain>
    </source>
</reference>
<evidence type="ECO:0000256" key="6">
    <source>
        <dbReference type="SAM" id="MobiDB-lite"/>
    </source>
</evidence>
<proteinExistence type="inferred from homology"/>
<dbReference type="InterPro" id="IPR004808">
    <property type="entry name" value="AP_endonuc_1"/>
</dbReference>
<dbReference type="InterPro" id="IPR005135">
    <property type="entry name" value="Endo/exonuclease/phosphatase"/>
</dbReference>
<dbReference type="NCBIfam" id="TIGR00195">
    <property type="entry name" value="exoDNase_III"/>
    <property type="match status" value="1"/>
</dbReference>
<keyword evidence="9" id="KW-1185">Reference proteome</keyword>
<dbReference type="InterPro" id="IPR036691">
    <property type="entry name" value="Endo/exonu/phosph_ase_sf"/>
</dbReference>
<dbReference type="PANTHER" id="PTHR43250">
    <property type="entry name" value="EXODEOXYRIBONUCLEASE III"/>
    <property type="match status" value="1"/>
</dbReference>
<evidence type="ECO:0000256" key="4">
    <source>
        <dbReference type="ARBA" id="ARBA00022801"/>
    </source>
</evidence>
<accession>A0ABX1AXY0</accession>
<dbReference type="Gene3D" id="3.60.10.10">
    <property type="entry name" value="Endonuclease/exonuclease/phosphatase"/>
    <property type="match status" value="1"/>
</dbReference>
<organism evidence="8 9">
    <name type="scientific">Nonomuraea composti</name>
    <dbReference type="NCBI Taxonomy" id="2720023"/>
    <lineage>
        <taxon>Bacteria</taxon>
        <taxon>Bacillati</taxon>
        <taxon>Actinomycetota</taxon>
        <taxon>Actinomycetes</taxon>
        <taxon>Streptosporangiales</taxon>
        <taxon>Streptosporangiaceae</taxon>
        <taxon>Nonomuraea</taxon>
    </lineage>
</organism>
<evidence type="ECO:0000313" key="9">
    <source>
        <dbReference type="Proteomes" id="UP000696294"/>
    </source>
</evidence>
<comment type="similarity">
    <text evidence="2">Belongs to the DNA repair enzymes AP/ExoA family.</text>
</comment>
<dbReference type="InterPro" id="IPR020847">
    <property type="entry name" value="AP_endonuclease_F1_BS"/>
</dbReference>
<protein>
    <submittedName>
        <fullName evidence="8">Exodeoxyribonuclease III</fullName>
        <ecNumber evidence="8">3.1.11.2</ecNumber>
    </submittedName>
</protein>
<gene>
    <name evidence="8" type="primary">xth</name>
    <name evidence="8" type="ORF">HCN51_13445</name>
</gene>
<dbReference type="PROSITE" id="PS51435">
    <property type="entry name" value="AP_NUCLEASE_F1_4"/>
    <property type="match status" value="1"/>
</dbReference>
<evidence type="ECO:0000256" key="2">
    <source>
        <dbReference type="ARBA" id="ARBA00007092"/>
    </source>
</evidence>
<keyword evidence="4 8" id="KW-0378">Hydrolase</keyword>
<evidence type="ECO:0000259" key="7">
    <source>
        <dbReference type="Pfam" id="PF03372"/>
    </source>
</evidence>
<dbReference type="EC" id="3.1.11.2" evidence="8"/>
<dbReference type="SUPFAM" id="SSF56219">
    <property type="entry name" value="DNase I-like"/>
    <property type="match status" value="1"/>
</dbReference>
<evidence type="ECO:0000313" key="8">
    <source>
        <dbReference type="EMBL" id="NJP90444.1"/>
    </source>
</evidence>
<comment type="caution">
    <text evidence="8">The sequence shown here is derived from an EMBL/GenBank/DDBJ whole genome shotgun (WGS) entry which is preliminary data.</text>
</comment>
<keyword evidence="5" id="KW-0460">Magnesium</keyword>
<dbReference type="PANTHER" id="PTHR43250:SF2">
    <property type="entry name" value="EXODEOXYRIBONUCLEASE III"/>
    <property type="match status" value="1"/>
</dbReference>
<dbReference type="PROSITE" id="PS00726">
    <property type="entry name" value="AP_NUCLEASE_F1_1"/>
    <property type="match status" value="1"/>
</dbReference>
<name>A0ABX1AXY0_9ACTN</name>
<comment type="cofactor">
    <cofactor evidence="1">
        <name>Mg(2+)</name>
        <dbReference type="ChEBI" id="CHEBI:18420"/>
    </cofactor>
</comment>
<dbReference type="CDD" id="cd09086">
    <property type="entry name" value="ExoIII-like_AP-endo"/>
    <property type="match status" value="1"/>
</dbReference>
<evidence type="ECO:0000256" key="5">
    <source>
        <dbReference type="ARBA" id="ARBA00022842"/>
    </source>
</evidence>
<dbReference type="InterPro" id="IPR037493">
    <property type="entry name" value="ExoIII-like"/>
</dbReference>
<evidence type="ECO:0000256" key="3">
    <source>
        <dbReference type="ARBA" id="ARBA00022723"/>
    </source>
</evidence>
<feature type="domain" description="Endonuclease/exonuclease/phosphatase" evidence="7">
    <location>
        <begin position="4"/>
        <end position="257"/>
    </location>
</feature>
<sequence length="266" mass="28395">MRLATWNVNSVKVRLPRLLAWLAETAPDIVCLQETKCAAEAFPVAEVSELGYTAAAHGDGRWNGVALLSKVGLADVTLSFPGEPGFGELDGVGAARPEARAIGATCAGMRVWSLYAPNGRTLDSPHFVYKLDWFAALRDALAAEVAAGLPVVACGDYNVAPTDADVWDASLFAGATHVTPAERQALAALRDLGLHDVVPTPMKGPHPFTYWDYRAGMFHQNKGMRIDLVYASGDVAGRVRSAYVDREARKGKGPSDHAPIVVDLDA</sequence>